<dbReference type="Gene3D" id="3.40.50.300">
    <property type="entry name" value="P-loop containing nucleotide triphosphate hydrolases"/>
    <property type="match status" value="1"/>
</dbReference>
<dbReference type="GO" id="GO:0005739">
    <property type="term" value="C:mitochondrion"/>
    <property type="evidence" value="ECO:0007669"/>
    <property type="project" value="TreeGrafter"/>
</dbReference>
<dbReference type="EMBL" id="LR031877">
    <property type="protein sequence ID" value="VDD41785.1"/>
    <property type="molecule type" value="Genomic_DNA"/>
</dbReference>
<reference evidence="1" key="1">
    <citation type="submission" date="2018-11" db="EMBL/GenBank/DDBJ databases">
        <authorList>
            <consortium name="Genoscope - CEA"/>
            <person name="William W."/>
        </authorList>
    </citation>
    <scope>NUCLEOTIDE SEQUENCE</scope>
</reference>
<evidence type="ECO:0000313" key="1">
    <source>
        <dbReference type="EMBL" id="VDD41785.1"/>
    </source>
</evidence>
<accession>A0A3P6F8K7</accession>
<gene>
    <name evidence="1" type="ORF">BOLC5T29332H</name>
</gene>
<name>A0A3P6F8K7_BRAOL</name>
<sequence length="71" mass="7787">MILATTFYAASRTKVLAYVVDVASGLDGCKGVTPWQKLRDLVRELEFHEEGLSDTPSLIVANNMDENGVDD</sequence>
<organism evidence="1">
    <name type="scientific">Brassica oleracea</name>
    <name type="common">Wild cabbage</name>
    <dbReference type="NCBI Taxonomy" id="3712"/>
    <lineage>
        <taxon>Eukaryota</taxon>
        <taxon>Viridiplantae</taxon>
        <taxon>Streptophyta</taxon>
        <taxon>Embryophyta</taxon>
        <taxon>Tracheophyta</taxon>
        <taxon>Spermatophyta</taxon>
        <taxon>Magnoliopsida</taxon>
        <taxon>eudicotyledons</taxon>
        <taxon>Gunneridae</taxon>
        <taxon>Pentapetalae</taxon>
        <taxon>rosids</taxon>
        <taxon>malvids</taxon>
        <taxon>Brassicales</taxon>
        <taxon>Brassicaceae</taxon>
        <taxon>Brassiceae</taxon>
        <taxon>Brassica</taxon>
    </lineage>
</organism>
<dbReference type="AlphaFoldDB" id="A0A3P6F8K7"/>
<protein>
    <submittedName>
        <fullName evidence="1">Uncharacterized protein</fullName>
    </submittedName>
</protein>
<dbReference type="GO" id="GO:0003924">
    <property type="term" value="F:GTPase activity"/>
    <property type="evidence" value="ECO:0007669"/>
    <property type="project" value="InterPro"/>
</dbReference>
<dbReference type="InterPro" id="IPR027417">
    <property type="entry name" value="P-loop_NTPase"/>
</dbReference>
<dbReference type="InterPro" id="IPR045086">
    <property type="entry name" value="OBG_GTPase"/>
</dbReference>
<dbReference type="PANTHER" id="PTHR11702:SF31">
    <property type="entry name" value="MITOCHONDRIAL RIBOSOME-ASSOCIATED GTPASE 2"/>
    <property type="match status" value="1"/>
</dbReference>
<dbReference type="PANTHER" id="PTHR11702">
    <property type="entry name" value="DEVELOPMENTALLY REGULATED GTP-BINDING PROTEIN-RELATED"/>
    <property type="match status" value="1"/>
</dbReference>
<dbReference type="GO" id="GO:0005525">
    <property type="term" value="F:GTP binding"/>
    <property type="evidence" value="ECO:0007669"/>
    <property type="project" value="InterPro"/>
</dbReference>
<proteinExistence type="predicted"/>